<feature type="transmembrane region" description="Helical" evidence="1">
    <location>
        <begin position="55"/>
        <end position="79"/>
    </location>
</feature>
<evidence type="ECO:0000313" key="3">
    <source>
        <dbReference type="Proteomes" id="UP000001699"/>
    </source>
</evidence>
<reference evidence="2 3" key="1">
    <citation type="journal article" date="2008" name="PLoS Genet.">
        <title>Genomic islands in the pathogenic filamentous fungus Aspergillus fumigatus.</title>
        <authorList>
            <person name="Fedorova N.D."/>
            <person name="Khaldi N."/>
            <person name="Joardar V.S."/>
            <person name="Maiti R."/>
            <person name="Amedeo P."/>
            <person name="Anderson M.J."/>
            <person name="Crabtree J."/>
            <person name="Silva J.C."/>
            <person name="Badger J.H."/>
            <person name="Albarraq A."/>
            <person name="Angiuoli S."/>
            <person name="Bussey H."/>
            <person name="Bowyer P."/>
            <person name="Cotty P.J."/>
            <person name="Dyer P.S."/>
            <person name="Egan A."/>
            <person name="Galens K."/>
            <person name="Fraser-Liggett C.M."/>
            <person name="Haas B.J."/>
            <person name="Inman J.M."/>
            <person name="Kent R."/>
            <person name="Lemieux S."/>
            <person name="Malavazi I."/>
            <person name="Orvis J."/>
            <person name="Roemer T."/>
            <person name="Ronning C.M."/>
            <person name="Sundaram J.P."/>
            <person name="Sutton G."/>
            <person name="Turner G."/>
            <person name="Venter J.C."/>
            <person name="White O.R."/>
            <person name="Whitty B.R."/>
            <person name="Youngman P."/>
            <person name="Wolfe K.H."/>
            <person name="Goldman G.H."/>
            <person name="Wortman J.R."/>
            <person name="Jiang B."/>
            <person name="Denning D.W."/>
            <person name="Nierman W.C."/>
        </authorList>
    </citation>
    <scope>NUCLEOTIDE SEQUENCE [LARGE SCALE GENOMIC DNA]</scope>
    <source>
        <strain evidence="3">CBS 144.89 / FGSC A1163 / CEA10</strain>
    </source>
</reference>
<dbReference type="AlphaFoldDB" id="B0YBY6"/>
<keyword evidence="1" id="KW-0472">Membrane</keyword>
<dbReference type="VEuPathDB" id="FungiDB:AFUB_088270"/>
<dbReference type="Proteomes" id="UP000001699">
    <property type="component" value="Unassembled WGS sequence"/>
</dbReference>
<accession>B0YBY6</accession>
<sequence length="95" mass="10913">MTLVRDPLFWKRFSRAVHLDEEAKAAAQNKSPGRITNEPRDNWIQAQYRKKRRSIVCGFVIFLAIASLVAGIIVVLLWLHAHDWLQDNRDKGSTG</sequence>
<keyword evidence="3" id="KW-1185">Reference proteome</keyword>
<keyword evidence="1" id="KW-0812">Transmembrane</keyword>
<dbReference type="HOGENOM" id="CLU_162840_0_0_1"/>
<dbReference type="EMBL" id="DS499601">
    <property type="protein sequence ID" value="EDP48117.1"/>
    <property type="molecule type" value="Genomic_DNA"/>
</dbReference>
<keyword evidence="1" id="KW-1133">Transmembrane helix</keyword>
<proteinExistence type="predicted"/>
<protein>
    <submittedName>
        <fullName evidence="2">Uncharacterized protein</fullName>
    </submittedName>
</protein>
<evidence type="ECO:0000256" key="1">
    <source>
        <dbReference type="SAM" id="Phobius"/>
    </source>
</evidence>
<dbReference type="OrthoDB" id="5353310at2759"/>
<evidence type="ECO:0000313" key="2">
    <source>
        <dbReference type="EMBL" id="EDP48117.1"/>
    </source>
</evidence>
<gene>
    <name evidence="2" type="ORF">AFUB_088270</name>
</gene>
<name>B0YBY6_ASPFC</name>
<organism evidence="2 3">
    <name type="scientific">Aspergillus fumigatus (strain CBS 144.89 / FGSC A1163 / CEA10)</name>
    <name type="common">Neosartorya fumigata</name>
    <dbReference type="NCBI Taxonomy" id="451804"/>
    <lineage>
        <taxon>Eukaryota</taxon>
        <taxon>Fungi</taxon>
        <taxon>Dikarya</taxon>
        <taxon>Ascomycota</taxon>
        <taxon>Pezizomycotina</taxon>
        <taxon>Eurotiomycetes</taxon>
        <taxon>Eurotiomycetidae</taxon>
        <taxon>Eurotiales</taxon>
        <taxon>Aspergillaceae</taxon>
        <taxon>Aspergillus</taxon>
        <taxon>Aspergillus subgen. Fumigati</taxon>
    </lineage>
</organism>